<feature type="region of interest" description="Disordered" evidence="1">
    <location>
        <begin position="468"/>
        <end position="491"/>
    </location>
</feature>
<dbReference type="STRING" id="3880.A0A072VWK0"/>
<name>A0A072VWK0_MEDTR</name>
<dbReference type="EMBL" id="CM001217">
    <property type="protein sequence ID" value="KEH42455.1"/>
    <property type="molecule type" value="Genomic_DNA"/>
</dbReference>
<reference evidence="6" key="4">
    <citation type="journal article" date="2018" name="Nat. Plants">
        <title>Whole-genome landscape of Medicago truncatula symbiotic genes.</title>
        <authorList>
            <person name="Pecrix Y."/>
            <person name="Staton S.E."/>
            <person name="Sallet E."/>
            <person name="Lelandais-Briere C."/>
            <person name="Moreau S."/>
            <person name="Carrere S."/>
            <person name="Blein T."/>
            <person name="Jardinaud M.F."/>
            <person name="Latrasse D."/>
            <person name="Zouine M."/>
            <person name="Zahm M."/>
            <person name="Kreplak J."/>
            <person name="Mayjonade B."/>
            <person name="Satge C."/>
            <person name="Perez M."/>
            <person name="Cauet S."/>
            <person name="Marande W."/>
            <person name="Chantry-Darmon C."/>
            <person name="Lopez-Roques C."/>
            <person name="Bouchez O."/>
            <person name="Berard A."/>
            <person name="Debelle F."/>
            <person name="Munos S."/>
            <person name="Bendahmane A."/>
            <person name="Berges H."/>
            <person name="Niebel A."/>
            <person name="Buitink J."/>
            <person name="Frugier F."/>
            <person name="Benhamed M."/>
            <person name="Crespi M."/>
            <person name="Gouzy J."/>
            <person name="Gamas P."/>
        </authorList>
    </citation>
    <scope>NUCLEOTIDE SEQUENCE [LARGE SCALE GENOMIC DNA]</scope>
    <source>
        <strain evidence="6">cv. Jemalong A17</strain>
    </source>
</reference>
<feature type="region of interest" description="Disordered" evidence="1">
    <location>
        <begin position="1"/>
        <end position="100"/>
    </location>
</feature>
<feature type="compositionally biased region" description="Polar residues" evidence="1">
    <location>
        <begin position="359"/>
        <end position="368"/>
    </location>
</feature>
<dbReference type="Proteomes" id="UP000002051">
    <property type="component" value="Unassembled WGS sequence"/>
</dbReference>
<reference evidence="2 5" key="2">
    <citation type="journal article" date="2014" name="BMC Genomics">
        <title>An improved genome release (version Mt4.0) for the model legume Medicago truncatula.</title>
        <authorList>
            <person name="Tang H."/>
            <person name="Krishnakumar V."/>
            <person name="Bidwell S."/>
            <person name="Rosen B."/>
            <person name="Chan A."/>
            <person name="Zhou S."/>
            <person name="Gentzbittel L."/>
            <person name="Childs K.L."/>
            <person name="Yandell M."/>
            <person name="Gundlach H."/>
            <person name="Mayer K.F."/>
            <person name="Schwartz D.C."/>
            <person name="Town C.D."/>
        </authorList>
    </citation>
    <scope>GENOME REANNOTATION</scope>
    <source>
        <strain evidence="2">A17</strain>
        <strain evidence="4 5">cv. Jemalong A17</strain>
    </source>
</reference>
<dbReference type="AlphaFoldDB" id="A0A072VWK0"/>
<evidence type="ECO:0000256" key="1">
    <source>
        <dbReference type="SAM" id="MobiDB-lite"/>
    </source>
</evidence>
<dbReference type="PANTHER" id="PTHR33443:SF35">
    <property type="entry name" value="VQ DOMAIN-CONTAINING PROTEIN"/>
    <property type="match status" value="1"/>
</dbReference>
<protein>
    <submittedName>
        <fullName evidence="2 4">Uncharacterized protein</fullName>
    </submittedName>
</protein>
<dbReference type="HOGENOM" id="CLU_026123_0_0_1"/>
<feature type="compositionally biased region" description="Basic and acidic residues" evidence="1">
    <location>
        <begin position="46"/>
        <end position="58"/>
    </location>
</feature>
<evidence type="ECO:0000313" key="2">
    <source>
        <dbReference type="EMBL" id="KEH42455.1"/>
    </source>
</evidence>
<evidence type="ECO:0000313" key="3">
    <source>
        <dbReference type="EMBL" id="RHN79971.1"/>
    </source>
</evidence>
<keyword evidence="5" id="KW-1185">Reference proteome</keyword>
<reference evidence="3" key="5">
    <citation type="journal article" date="2018" name="Nat. Plants">
        <title>Whole-genome landscape of Medicago truncatula symbiotic genes.</title>
        <authorList>
            <person name="Pecrix Y."/>
            <person name="Gamas P."/>
            <person name="Carrere S."/>
        </authorList>
    </citation>
    <scope>NUCLEOTIDE SEQUENCE</scope>
    <source>
        <tissue evidence="3">Leaves</tissue>
    </source>
</reference>
<dbReference type="Gramene" id="rna3835">
    <property type="protein sequence ID" value="RHN79971.1"/>
    <property type="gene ID" value="gene3835"/>
</dbReference>
<dbReference type="Proteomes" id="UP000265566">
    <property type="component" value="Chromosome 1"/>
</dbReference>
<feature type="region of interest" description="Disordered" evidence="1">
    <location>
        <begin position="404"/>
        <end position="426"/>
    </location>
</feature>
<evidence type="ECO:0000313" key="5">
    <source>
        <dbReference type="Proteomes" id="UP000002051"/>
    </source>
</evidence>
<evidence type="ECO:0000313" key="6">
    <source>
        <dbReference type="Proteomes" id="UP000265566"/>
    </source>
</evidence>
<dbReference type="InterPro" id="IPR053234">
    <property type="entry name" value="RPM1_Interactor"/>
</dbReference>
<dbReference type="EnsemblPlants" id="KEH42455">
    <property type="protein sequence ID" value="KEH42455"/>
    <property type="gene ID" value="MTR_1g069440"/>
</dbReference>
<proteinExistence type="predicted"/>
<reference evidence="2 5" key="1">
    <citation type="journal article" date="2011" name="Nature">
        <title>The Medicago genome provides insight into the evolution of rhizobial symbioses.</title>
        <authorList>
            <person name="Young N.D."/>
            <person name="Debelle F."/>
            <person name="Oldroyd G.E."/>
            <person name="Geurts R."/>
            <person name="Cannon S.B."/>
            <person name="Udvardi M.K."/>
            <person name="Benedito V.A."/>
            <person name="Mayer K.F."/>
            <person name="Gouzy J."/>
            <person name="Schoof H."/>
            <person name="Van de Peer Y."/>
            <person name="Proost S."/>
            <person name="Cook D.R."/>
            <person name="Meyers B.C."/>
            <person name="Spannagl M."/>
            <person name="Cheung F."/>
            <person name="De Mita S."/>
            <person name="Krishnakumar V."/>
            <person name="Gundlach H."/>
            <person name="Zhou S."/>
            <person name="Mudge J."/>
            <person name="Bharti A.K."/>
            <person name="Murray J.D."/>
            <person name="Naoumkina M.A."/>
            <person name="Rosen B."/>
            <person name="Silverstein K.A."/>
            <person name="Tang H."/>
            <person name="Rombauts S."/>
            <person name="Zhao P.X."/>
            <person name="Zhou P."/>
            <person name="Barbe V."/>
            <person name="Bardou P."/>
            <person name="Bechner M."/>
            <person name="Bellec A."/>
            <person name="Berger A."/>
            <person name="Berges H."/>
            <person name="Bidwell S."/>
            <person name="Bisseling T."/>
            <person name="Choisne N."/>
            <person name="Couloux A."/>
            <person name="Denny R."/>
            <person name="Deshpande S."/>
            <person name="Dai X."/>
            <person name="Doyle J.J."/>
            <person name="Dudez A.M."/>
            <person name="Farmer A.D."/>
            <person name="Fouteau S."/>
            <person name="Franken C."/>
            <person name="Gibelin C."/>
            <person name="Gish J."/>
            <person name="Goldstein S."/>
            <person name="Gonzalez A.J."/>
            <person name="Green P.J."/>
            <person name="Hallab A."/>
            <person name="Hartog M."/>
            <person name="Hua A."/>
            <person name="Humphray S.J."/>
            <person name="Jeong D.H."/>
            <person name="Jing Y."/>
            <person name="Jocker A."/>
            <person name="Kenton S.M."/>
            <person name="Kim D.J."/>
            <person name="Klee K."/>
            <person name="Lai H."/>
            <person name="Lang C."/>
            <person name="Lin S."/>
            <person name="Macmil S.L."/>
            <person name="Magdelenat G."/>
            <person name="Matthews L."/>
            <person name="McCorrison J."/>
            <person name="Monaghan E.L."/>
            <person name="Mun J.H."/>
            <person name="Najar F.Z."/>
            <person name="Nicholson C."/>
            <person name="Noirot C."/>
            <person name="O'Bleness M."/>
            <person name="Paule C.R."/>
            <person name="Poulain J."/>
            <person name="Prion F."/>
            <person name="Qin B."/>
            <person name="Qu C."/>
            <person name="Retzel E.F."/>
            <person name="Riddle C."/>
            <person name="Sallet E."/>
            <person name="Samain S."/>
            <person name="Samson N."/>
            <person name="Sanders I."/>
            <person name="Saurat O."/>
            <person name="Scarpelli C."/>
            <person name="Schiex T."/>
            <person name="Segurens B."/>
            <person name="Severin A.J."/>
            <person name="Sherrier D.J."/>
            <person name="Shi R."/>
            <person name="Sims S."/>
            <person name="Singer S.R."/>
            <person name="Sinharoy S."/>
            <person name="Sterck L."/>
            <person name="Viollet A."/>
            <person name="Wang B.B."/>
            <person name="Wang K."/>
            <person name="Wang M."/>
            <person name="Wang X."/>
            <person name="Warfsmann J."/>
            <person name="Weissenbach J."/>
            <person name="White D.D."/>
            <person name="White J.D."/>
            <person name="Wiley G.B."/>
            <person name="Wincker P."/>
            <person name="Xing Y."/>
            <person name="Yang L."/>
            <person name="Yao Z."/>
            <person name="Ying F."/>
            <person name="Zhai J."/>
            <person name="Zhou L."/>
            <person name="Zuber A."/>
            <person name="Denarie J."/>
            <person name="Dixon R.A."/>
            <person name="May G.D."/>
            <person name="Schwartz D.C."/>
            <person name="Rogers J."/>
            <person name="Quetier F."/>
            <person name="Town C.D."/>
            <person name="Roe B.A."/>
        </authorList>
    </citation>
    <scope>NUCLEOTIDE SEQUENCE [LARGE SCALE GENOMIC DNA]</scope>
    <source>
        <strain evidence="2">A17</strain>
        <strain evidence="4 5">cv. Jemalong A17</strain>
    </source>
</reference>
<organism evidence="2 5">
    <name type="scientific">Medicago truncatula</name>
    <name type="common">Barrel medic</name>
    <name type="synonym">Medicago tribuloides</name>
    <dbReference type="NCBI Taxonomy" id="3880"/>
    <lineage>
        <taxon>Eukaryota</taxon>
        <taxon>Viridiplantae</taxon>
        <taxon>Streptophyta</taxon>
        <taxon>Embryophyta</taxon>
        <taxon>Tracheophyta</taxon>
        <taxon>Spermatophyta</taxon>
        <taxon>Magnoliopsida</taxon>
        <taxon>eudicotyledons</taxon>
        <taxon>Gunneridae</taxon>
        <taxon>Pentapetalae</taxon>
        <taxon>rosids</taxon>
        <taxon>fabids</taxon>
        <taxon>Fabales</taxon>
        <taxon>Fabaceae</taxon>
        <taxon>Papilionoideae</taxon>
        <taxon>50 kb inversion clade</taxon>
        <taxon>NPAAA clade</taxon>
        <taxon>Hologalegina</taxon>
        <taxon>IRL clade</taxon>
        <taxon>Trifolieae</taxon>
        <taxon>Medicago</taxon>
    </lineage>
</organism>
<feature type="region of interest" description="Disordered" evidence="1">
    <location>
        <begin position="546"/>
        <end position="602"/>
    </location>
</feature>
<dbReference type="PANTHER" id="PTHR33443">
    <property type="entry name" value="ZGC:112980"/>
    <property type="match status" value="1"/>
</dbReference>
<accession>A0A072VWK0</accession>
<dbReference type="OrthoDB" id="266020at2759"/>
<feature type="region of interest" description="Disordered" evidence="1">
    <location>
        <begin position="297"/>
        <end position="368"/>
    </location>
</feature>
<sequence>MPEVLEISSDEEEDVKEESKNTDFEWIQELLFNSDDESDGGSDDVVFIHENKAPEGKSKSSTLSVKDVKDDVDDDDCVVLEGDPENGVTSVDEEDSTEGSDDLVVVGEKGQVACRDYPHARHLCATFPFSSTPHERHCGQCHCYVCDSLAPCLKWGTGILSSDHCHANDKTEVWKIKRKDFKRSLSSPLPASINYGTSLGMVRSQSNEIFPRDIVQLSPISVLRTQSARSTAMHTPSLNCIPQNQVSRPKATYSHISVNSGMQNQITRPINTHVSKVPNLTIPNGANHGRYLESRSALSRDRNRLHSVPKQSLGVRSHAIQRERGTGASSLGPQLLRSPTMSKGAVGSMGRTLAANHPSRGSSGFNNHVNAVQQPASFHSATRFSSPMNLSMFSQSSLGGVSFNGVKPHTRTPEPQYGQASSQSNVSQNFHQTYIQGNDAPYGACQNSNQHGNELQVKSQDEIASGNMTQSGITSQDTSQSKPQEESSNISAGEFSAFDPSWTENISQSTEPLIEFPPVQSSRSTDQPPNVDNSITQFIENVEPVNESSRIPGSIDDFENWLPGKETGPMTTDDVLPFELNVPSPDPSPFDEDPSMLLSSWW</sequence>
<reference evidence="4" key="3">
    <citation type="submission" date="2015-04" db="UniProtKB">
        <authorList>
            <consortium name="EnsemblPlants"/>
        </authorList>
    </citation>
    <scope>IDENTIFICATION</scope>
    <source>
        <strain evidence="4">cv. Jemalong A17</strain>
    </source>
</reference>
<dbReference type="EMBL" id="PSQE01000001">
    <property type="protein sequence ID" value="RHN79971.1"/>
    <property type="molecule type" value="Genomic_DNA"/>
</dbReference>
<gene>
    <name evidence="2" type="ordered locus">MTR_1g069440</name>
    <name evidence="3" type="ORF">MtrunA17_Chr1g0183171</name>
</gene>
<evidence type="ECO:0000313" key="4">
    <source>
        <dbReference type="EnsemblPlants" id="KEH42455"/>
    </source>
</evidence>
<feature type="compositionally biased region" description="Acidic residues" evidence="1">
    <location>
        <begin position="70"/>
        <end position="84"/>
    </location>
</feature>
<feature type="compositionally biased region" description="Polar residues" evidence="1">
    <location>
        <begin position="327"/>
        <end position="341"/>
    </location>
</feature>
<feature type="compositionally biased region" description="Acidic residues" evidence="1">
    <location>
        <begin position="91"/>
        <end position="100"/>
    </location>
</feature>